<dbReference type="PANTHER" id="PTHR43133">
    <property type="entry name" value="RNA POLYMERASE ECF-TYPE SIGMA FACTO"/>
    <property type="match status" value="1"/>
</dbReference>
<evidence type="ECO:0000313" key="6">
    <source>
        <dbReference type="EMBL" id="QEG38783.1"/>
    </source>
</evidence>
<evidence type="ECO:0000256" key="4">
    <source>
        <dbReference type="ARBA" id="ARBA00023163"/>
    </source>
</evidence>
<keyword evidence="7" id="KW-1185">Reference proteome</keyword>
<keyword evidence="2" id="KW-0805">Transcription regulation</keyword>
<feature type="domain" description="RNA polymerase sigma factor 70 region 4 type 2" evidence="5">
    <location>
        <begin position="177"/>
        <end position="229"/>
    </location>
</feature>
<keyword evidence="4" id="KW-0804">Transcription</keyword>
<dbReference type="GO" id="GO:0016987">
    <property type="term" value="F:sigma factor activity"/>
    <property type="evidence" value="ECO:0007669"/>
    <property type="project" value="UniProtKB-KW"/>
</dbReference>
<dbReference type="InterPro" id="IPR039425">
    <property type="entry name" value="RNA_pol_sigma-70-like"/>
</dbReference>
<dbReference type="Pfam" id="PF08281">
    <property type="entry name" value="Sigma70_r4_2"/>
    <property type="match status" value="1"/>
</dbReference>
<dbReference type="InterPro" id="IPR014284">
    <property type="entry name" value="RNA_pol_sigma-70_dom"/>
</dbReference>
<reference evidence="6 7" key="1">
    <citation type="submission" date="2019-08" db="EMBL/GenBank/DDBJ databases">
        <title>Deep-cultivation of Planctomycetes and their phenomic and genomic characterization uncovers novel biology.</title>
        <authorList>
            <person name="Wiegand S."/>
            <person name="Jogler M."/>
            <person name="Boedeker C."/>
            <person name="Pinto D."/>
            <person name="Vollmers J."/>
            <person name="Rivas-Marin E."/>
            <person name="Kohn T."/>
            <person name="Peeters S.H."/>
            <person name="Heuer A."/>
            <person name="Rast P."/>
            <person name="Oberbeckmann S."/>
            <person name="Bunk B."/>
            <person name="Jeske O."/>
            <person name="Meyerdierks A."/>
            <person name="Storesund J.E."/>
            <person name="Kallscheuer N."/>
            <person name="Luecker S."/>
            <person name="Lage O.M."/>
            <person name="Pohl T."/>
            <person name="Merkel B.J."/>
            <person name="Hornburger P."/>
            <person name="Mueller R.-W."/>
            <person name="Bruemmer F."/>
            <person name="Labrenz M."/>
            <person name="Spormann A.M."/>
            <person name="Op den Camp H."/>
            <person name="Overmann J."/>
            <person name="Amann R."/>
            <person name="Jetten M.S.M."/>
            <person name="Mascher T."/>
            <person name="Medema M.H."/>
            <person name="Devos D.P."/>
            <person name="Kaster A.-K."/>
            <person name="Ovreas L."/>
            <person name="Rohde M."/>
            <person name="Galperin M.Y."/>
            <person name="Jogler C."/>
        </authorList>
    </citation>
    <scope>NUCLEOTIDE SEQUENCE [LARGE SCALE GENOMIC DNA]</scope>
    <source>
        <strain evidence="6 7">UC8</strain>
    </source>
</reference>
<evidence type="ECO:0000256" key="3">
    <source>
        <dbReference type="ARBA" id="ARBA00023082"/>
    </source>
</evidence>
<dbReference type="Proteomes" id="UP000325286">
    <property type="component" value="Chromosome"/>
</dbReference>
<evidence type="ECO:0000259" key="5">
    <source>
        <dbReference type="Pfam" id="PF08281"/>
    </source>
</evidence>
<evidence type="ECO:0000256" key="2">
    <source>
        <dbReference type="ARBA" id="ARBA00023015"/>
    </source>
</evidence>
<sequence length="233" mass="26517">MSMWAKHWQGGCFSEFGGKTCELKLSYLTCYRAILFITIAIRYHPTRKPSVSLSEVDRRLLDQCLEQAPRAWENFVDRFLGLVVHVVNHTAQTRQIQLQPEQRDDLVADVFMVLVDNQFAVLRRFRRNCSLATYLAVVARRIIVRRMLAAGFQMIAGAEPVDPAIEATHENRIADQEQVEQMMARLDPKEANVVRMFHLEGKSYGEISAAAGLPENSVGPMLSRARAKLRDDV</sequence>
<dbReference type="InterPro" id="IPR013249">
    <property type="entry name" value="RNA_pol_sigma70_r4_t2"/>
</dbReference>
<comment type="similarity">
    <text evidence="1">Belongs to the sigma-70 factor family. ECF subfamily.</text>
</comment>
<dbReference type="SUPFAM" id="SSF88659">
    <property type="entry name" value="Sigma3 and sigma4 domains of RNA polymerase sigma factors"/>
    <property type="match status" value="1"/>
</dbReference>
<dbReference type="CDD" id="cd06171">
    <property type="entry name" value="Sigma70_r4"/>
    <property type="match status" value="1"/>
</dbReference>
<dbReference type="Gene3D" id="1.10.1740.10">
    <property type="match status" value="1"/>
</dbReference>
<dbReference type="PANTHER" id="PTHR43133:SF51">
    <property type="entry name" value="RNA POLYMERASE SIGMA FACTOR"/>
    <property type="match status" value="1"/>
</dbReference>
<dbReference type="NCBIfam" id="TIGR02937">
    <property type="entry name" value="sigma70-ECF"/>
    <property type="match status" value="1"/>
</dbReference>
<keyword evidence="3" id="KW-0731">Sigma factor</keyword>
<dbReference type="InterPro" id="IPR013325">
    <property type="entry name" value="RNA_pol_sigma_r2"/>
</dbReference>
<evidence type="ECO:0000313" key="7">
    <source>
        <dbReference type="Proteomes" id="UP000325286"/>
    </source>
</evidence>
<dbReference type="GO" id="GO:0003677">
    <property type="term" value="F:DNA binding"/>
    <property type="evidence" value="ECO:0007669"/>
    <property type="project" value="InterPro"/>
</dbReference>
<dbReference type="AlphaFoldDB" id="A0A5B9QXV2"/>
<protein>
    <submittedName>
        <fullName evidence="6">RNA polymerase sigma factor</fullName>
    </submittedName>
</protein>
<dbReference type="EMBL" id="CP042914">
    <property type="protein sequence ID" value="QEG38783.1"/>
    <property type="molecule type" value="Genomic_DNA"/>
</dbReference>
<accession>A0A5B9QXV2</accession>
<dbReference type="InterPro" id="IPR036388">
    <property type="entry name" value="WH-like_DNA-bd_sf"/>
</dbReference>
<proteinExistence type="inferred from homology"/>
<dbReference type="GO" id="GO:0006352">
    <property type="term" value="P:DNA-templated transcription initiation"/>
    <property type="evidence" value="ECO:0007669"/>
    <property type="project" value="InterPro"/>
</dbReference>
<dbReference type="Gene3D" id="1.10.10.10">
    <property type="entry name" value="Winged helix-like DNA-binding domain superfamily/Winged helix DNA-binding domain"/>
    <property type="match status" value="1"/>
</dbReference>
<dbReference type="KEGG" id="rul:UC8_07410"/>
<dbReference type="SUPFAM" id="SSF88946">
    <property type="entry name" value="Sigma2 domain of RNA polymerase sigma factors"/>
    <property type="match status" value="1"/>
</dbReference>
<organism evidence="6 7">
    <name type="scientific">Roseimaritima ulvae</name>
    <dbReference type="NCBI Taxonomy" id="980254"/>
    <lineage>
        <taxon>Bacteria</taxon>
        <taxon>Pseudomonadati</taxon>
        <taxon>Planctomycetota</taxon>
        <taxon>Planctomycetia</taxon>
        <taxon>Pirellulales</taxon>
        <taxon>Pirellulaceae</taxon>
        <taxon>Roseimaritima</taxon>
    </lineage>
</organism>
<evidence type="ECO:0000256" key="1">
    <source>
        <dbReference type="ARBA" id="ARBA00010641"/>
    </source>
</evidence>
<name>A0A5B9QXV2_9BACT</name>
<gene>
    <name evidence="6" type="ORF">UC8_07410</name>
</gene>
<dbReference type="InterPro" id="IPR013324">
    <property type="entry name" value="RNA_pol_sigma_r3/r4-like"/>
</dbReference>